<reference evidence="2 3" key="1">
    <citation type="submission" date="2020-08" db="EMBL/GenBank/DDBJ databases">
        <title>Genomic Encyclopedia of Type Strains, Phase IV (KMG-IV): sequencing the most valuable type-strain genomes for metagenomic binning, comparative biology and taxonomic classification.</title>
        <authorList>
            <person name="Goeker M."/>
        </authorList>
    </citation>
    <scope>NUCLEOTIDE SEQUENCE [LARGE SCALE GENOMIC DNA]</scope>
    <source>
        <strain evidence="2 3">DSM 24194</strain>
    </source>
</reference>
<evidence type="ECO:0000313" key="3">
    <source>
        <dbReference type="Proteomes" id="UP000578569"/>
    </source>
</evidence>
<protein>
    <recommendedName>
        <fullName evidence="4">Peptidase M1 membrane alanine aminopeptidase domain-containing protein</fullName>
    </recommendedName>
</protein>
<dbReference type="RefSeq" id="WP_183933807.1">
    <property type="nucleotide sequence ID" value="NZ_JACICF010000001.1"/>
</dbReference>
<dbReference type="InterPro" id="IPR027268">
    <property type="entry name" value="Peptidase_M4/M1_CTD_sf"/>
</dbReference>
<dbReference type="Proteomes" id="UP000578569">
    <property type="component" value="Unassembled WGS sequence"/>
</dbReference>
<evidence type="ECO:0000256" key="1">
    <source>
        <dbReference type="SAM" id="SignalP"/>
    </source>
</evidence>
<dbReference type="Gene3D" id="1.10.390.10">
    <property type="entry name" value="Neutral Protease Domain 2"/>
    <property type="match status" value="1"/>
</dbReference>
<name>A0A839YWH7_9SPHN</name>
<feature type="chain" id="PRO_5032695752" description="Peptidase M1 membrane alanine aminopeptidase domain-containing protein" evidence="1">
    <location>
        <begin position="23"/>
        <end position="473"/>
    </location>
</feature>
<sequence length="473" mass="51277">MVVRRVLALALAAAAIAAPAGAGDVRAAPTMTARVAPQSVGELLVTFEFDEPAPLFIFQRSGVVRGTGESWRVGHWKVETPGVALRRIGLHDALVATRGNRLPREVKVRMTPFTGLLTAEYTPVVRFTDGTMAIFSDHFAMRPAPTVEAVRALGADINALPNYRGGNALVRFEASDLPLHHRGRERRSVRLETPAYVLVGDVEAGGSEDIATVIDPGLPRWLARQLTEEVPEIMALYRRRLGERSGERPELIVAWNGAPKQRVSLGGSVVGDTIVMQIEGAMLKTPSPTAYGYARQFIAHEAAHFWLGNTVGYGPPGEAWTTEGGADLIAQRVAEMIDPGHDSRPVIEQAIEDCARLSADGALRTAPERHGQDVFYACGAVFTLAAEAVEKKRGGDLFTFWSRLLEENREDGTVSVADWLGAMRKAGGPREAVEIIATMQETGSRDPRARLIQLLAHVGIHVKSDAEGRLRLS</sequence>
<keyword evidence="3" id="KW-1185">Reference proteome</keyword>
<gene>
    <name evidence="2" type="ORF">FHS50_001584</name>
</gene>
<organism evidence="2 3">
    <name type="scientific">Sphingomicrobium lutaoense</name>
    <dbReference type="NCBI Taxonomy" id="515949"/>
    <lineage>
        <taxon>Bacteria</taxon>
        <taxon>Pseudomonadati</taxon>
        <taxon>Pseudomonadota</taxon>
        <taxon>Alphaproteobacteria</taxon>
        <taxon>Sphingomonadales</taxon>
        <taxon>Sphingomonadaceae</taxon>
        <taxon>Sphingomicrobium</taxon>
    </lineage>
</organism>
<evidence type="ECO:0008006" key="4">
    <source>
        <dbReference type="Google" id="ProtNLM"/>
    </source>
</evidence>
<dbReference type="SUPFAM" id="SSF55486">
    <property type="entry name" value="Metalloproteases ('zincins'), catalytic domain"/>
    <property type="match status" value="1"/>
</dbReference>
<feature type="signal peptide" evidence="1">
    <location>
        <begin position="1"/>
        <end position="22"/>
    </location>
</feature>
<accession>A0A839YWH7</accession>
<proteinExistence type="predicted"/>
<comment type="caution">
    <text evidence="2">The sequence shown here is derived from an EMBL/GenBank/DDBJ whole genome shotgun (WGS) entry which is preliminary data.</text>
</comment>
<evidence type="ECO:0000313" key="2">
    <source>
        <dbReference type="EMBL" id="MBB3764561.1"/>
    </source>
</evidence>
<dbReference type="AlphaFoldDB" id="A0A839YWH7"/>
<keyword evidence="1" id="KW-0732">Signal</keyword>
<dbReference type="EMBL" id="JACICF010000001">
    <property type="protein sequence ID" value="MBB3764561.1"/>
    <property type="molecule type" value="Genomic_DNA"/>
</dbReference>